<dbReference type="EMBL" id="KV426759">
    <property type="protein sequence ID" value="KZV78803.1"/>
    <property type="molecule type" value="Genomic_DNA"/>
</dbReference>
<dbReference type="Gene3D" id="3.80.10.10">
    <property type="entry name" value="Ribonuclease Inhibitor"/>
    <property type="match status" value="1"/>
</dbReference>
<name>A0A166N6F7_EXIGL</name>
<evidence type="ECO:0000313" key="1">
    <source>
        <dbReference type="EMBL" id="KZV78803.1"/>
    </source>
</evidence>
<proteinExistence type="predicted"/>
<dbReference type="AlphaFoldDB" id="A0A166N6F7"/>
<reference evidence="1 2" key="1">
    <citation type="journal article" date="2016" name="Mol. Biol. Evol.">
        <title>Comparative Genomics of Early-Diverging Mushroom-Forming Fungi Provides Insights into the Origins of Lignocellulose Decay Capabilities.</title>
        <authorList>
            <person name="Nagy L.G."/>
            <person name="Riley R."/>
            <person name="Tritt A."/>
            <person name="Adam C."/>
            <person name="Daum C."/>
            <person name="Floudas D."/>
            <person name="Sun H."/>
            <person name="Yadav J.S."/>
            <person name="Pangilinan J."/>
            <person name="Larsson K.H."/>
            <person name="Matsuura K."/>
            <person name="Barry K."/>
            <person name="Labutti K."/>
            <person name="Kuo R."/>
            <person name="Ohm R.A."/>
            <person name="Bhattacharya S.S."/>
            <person name="Shirouzu T."/>
            <person name="Yoshinaga Y."/>
            <person name="Martin F.M."/>
            <person name="Grigoriev I.V."/>
            <person name="Hibbett D.S."/>
        </authorList>
    </citation>
    <scope>NUCLEOTIDE SEQUENCE [LARGE SCALE GENOMIC DNA]</scope>
    <source>
        <strain evidence="1 2">HHB12029</strain>
    </source>
</reference>
<dbReference type="OrthoDB" id="2269034at2759"/>
<accession>A0A166N6F7</accession>
<gene>
    <name evidence="1" type="ORF">EXIGLDRAFT_736507</name>
</gene>
<sequence>MENSLVAPILRLPPELLGEIVVHRVLDDPEVNVQLLRTMSSICRVWRDVTLRTPKAWSRIVYYVGKPSTTRETLHTVRDVKEWFRRSGSCKKDVAILFTLFKPDRSMSGKDQDELAQLIYTHAAQLRSLSLRFTGLPEEVSRRLEISFAQPMPSLQVLDTVSLYNYQDLDNPTSSLSKETIARIFASAPRLHSVVSSGVPLDLPPTIRPRLNAISVDAVELEALFQDPEAFRNGFHPLLAARALHLRSLYRRRDAWFPPSDFAQLDSRAEVLKLHTISLWAGLLFQIIHFSRLVKFSLNQYGRIRSLQEETSSMFKVLLAANPPLRELELEGVWIKDADLCRVLSNLPTLESIAVHGGSPAVVRTVRDLTTSTRRGDQQWLCPRLRCLWFSHPKRKAPNRGVLQDALEALATARRSDAEGQFPSVVAFDSVCLDDLILVADGPAWIWRVNADATDTIEDDYSRRYRRMNIQTAWTLVESLL</sequence>
<dbReference type="SUPFAM" id="SSF52047">
    <property type="entry name" value="RNI-like"/>
    <property type="match status" value="1"/>
</dbReference>
<dbReference type="InterPro" id="IPR032675">
    <property type="entry name" value="LRR_dom_sf"/>
</dbReference>
<evidence type="ECO:0000313" key="2">
    <source>
        <dbReference type="Proteomes" id="UP000077266"/>
    </source>
</evidence>
<keyword evidence="2" id="KW-1185">Reference proteome</keyword>
<dbReference type="InParanoid" id="A0A166N6F7"/>
<dbReference type="Proteomes" id="UP000077266">
    <property type="component" value="Unassembled WGS sequence"/>
</dbReference>
<organism evidence="1 2">
    <name type="scientific">Exidia glandulosa HHB12029</name>
    <dbReference type="NCBI Taxonomy" id="1314781"/>
    <lineage>
        <taxon>Eukaryota</taxon>
        <taxon>Fungi</taxon>
        <taxon>Dikarya</taxon>
        <taxon>Basidiomycota</taxon>
        <taxon>Agaricomycotina</taxon>
        <taxon>Agaricomycetes</taxon>
        <taxon>Auriculariales</taxon>
        <taxon>Exidiaceae</taxon>
        <taxon>Exidia</taxon>
    </lineage>
</organism>
<protein>
    <submittedName>
        <fullName evidence="1">Uncharacterized protein</fullName>
    </submittedName>
</protein>